<dbReference type="Proteomes" id="UP000032266">
    <property type="component" value="Chromosome"/>
</dbReference>
<dbReference type="SUPFAM" id="SSF46785">
    <property type="entry name" value="Winged helix' DNA-binding domain"/>
    <property type="match status" value="1"/>
</dbReference>
<dbReference type="KEGG" id="gsn:YC6258_03244"/>
<dbReference type="HOGENOM" id="CLU_147409_1_0_6"/>
<dbReference type="NCBIfam" id="TIGR04176">
    <property type="entry name" value="MarR_EPS"/>
    <property type="match status" value="1"/>
</dbReference>
<dbReference type="Pfam" id="PF13412">
    <property type="entry name" value="HTH_24"/>
    <property type="match status" value="1"/>
</dbReference>
<dbReference type="InterPro" id="IPR036390">
    <property type="entry name" value="WH_DNA-bd_sf"/>
</dbReference>
<gene>
    <name evidence="2" type="ORF">YC6258_03244</name>
</gene>
<proteinExistence type="predicted"/>
<dbReference type="PATRIC" id="fig|1445510.3.peg.3208"/>
<feature type="coiled-coil region" evidence="1">
    <location>
        <begin position="83"/>
        <end position="110"/>
    </location>
</feature>
<organism evidence="2 3">
    <name type="scientific">Gynuella sunshinyii YC6258</name>
    <dbReference type="NCBI Taxonomy" id="1445510"/>
    <lineage>
        <taxon>Bacteria</taxon>
        <taxon>Pseudomonadati</taxon>
        <taxon>Pseudomonadota</taxon>
        <taxon>Gammaproteobacteria</taxon>
        <taxon>Oceanospirillales</taxon>
        <taxon>Saccharospirillaceae</taxon>
        <taxon>Gynuella</taxon>
    </lineage>
</organism>
<sequence>MPSDELSHQILTLLSDHPHTSQRQLARELGISLGKVNYCLNALIEKGILKVNNFKNSKNKAAYVYVLTPQGIEEKAKVTARFLKRKIEEFDALQAEIKELKKQIESGQESRL</sequence>
<dbReference type="InterPro" id="IPR036388">
    <property type="entry name" value="WH-like_DNA-bd_sf"/>
</dbReference>
<dbReference type="RefSeq" id="WP_044617613.1">
    <property type="nucleotide sequence ID" value="NZ_CP007142.1"/>
</dbReference>
<name>A0A0C5V7A2_9GAMM</name>
<evidence type="ECO:0000256" key="1">
    <source>
        <dbReference type="SAM" id="Coils"/>
    </source>
</evidence>
<protein>
    <submittedName>
        <fullName evidence="2">Transcriptional regulator</fullName>
    </submittedName>
</protein>
<dbReference type="EMBL" id="CP007142">
    <property type="protein sequence ID" value="AJQ95280.1"/>
    <property type="molecule type" value="Genomic_DNA"/>
</dbReference>
<evidence type="ECO:0000313" key="2">
    <source>
        <dbReference type="EMBL" id="AJQ95280.1"/>
    </source>
</evidence>
<dbReference type="Gene3D" id="1.10.10.10">
    <property type="entry name" value="Winged helix-like DNA-binding domain superfamily/Winged helix DNA-binding domain"/>
    <property type="match status" value="1"/>
</dbReference>
<keyword evidence="3" id="KW-1185">Reference proteome</keyword>
<keyword evidence="1" id="KW-0175">Coiled coil</keyword>
<reference evidence="2 3" key="1">
    <citation type="submission" date="2014-01" db="EMBL/GenBank/DDBJ databases">
        <title>Full genme sequencing of cellulolytic bacterium Gynuella sunshinyii YC6258T gen. nov., sp. nov.</title>
        <authorList>
            <person name="Khan H."/>
            <person name="Chung E.J."/>
            <person name="Chung Y.R."/>
        </authorList>
    </citation>
    <scope>NUCLEOTIDE SEQUENCE [LARGE SCALE GENOMIC DNA]</scope>
    <source>
        <strain evidence="2 3">YC6258</strain>
    </source>
</reference>
<accession>A0A0C5V7A2</accession>
<dbReference type="STRING" id="1445510.YC6258_03244"/>
<evidence type="ECO:0000313" key="3">
    <source>
        <dbReference type="Proteomes" id="UP000032266"/>
    </source>
</evidence>
<dbReference type="AlphaFoldDB" id="A0A0C5V7A2"/>
<dbReference type="OrthoDB" id="8537236at2"/>
<dbReference type="InterPro" id="IPR026433">
    <property type="entry name" value="MarR_EPS"/>
</dbReference>